<evidence type="ECO:0000256" key="3">
    <source>
        <dbReference type="ARBA" id="ARBA00022679"/>
    </source>
</evidence>
<evidence type="ECO:0000256" key="4">
    <source>
        <dbReference type="ARBA" id="ARBA00022723"/>
    </source>
</evidence>
<dbReference type="AlphaFoldDB" id="A0AA35G6P2"/>
<accession>A0AA35G6P2</accession>
<dbReference type="PANTHER" id="PTHR12001">
    <property type="entry name" value="GERANYLGERANYL PYROPHOSPHATE SYNTHASE"/>
    <property type="match status" value="1"/>
</dbReference>
<dbReference type="CDD" id="cd00685">
    <property type="entry name" value="Trans_IPPS_HT"/>
    <property type="match status" value="1"/>
</dbReference>
<protein>
    <submittedName>
        <fullName evidence="7">Heptaprenyl diphosphate synthase subunit II</fullName>
    </submittedName>
</protein>
<evidence type="ECO:0000313" key="7">
    <source>
        <dbReference type="EMBL" id="BDG61666.1"/>
    </source>
</evidence>
<proteinExistence type="inferred from homology"/>
<dbReference type="SUPFAM" id="SSF48576">
    <property type="entry name" value="Terpenoid synthases"/>
    <property type="match status" value="1"/>
</dbReference>
<evidence type="ECO:0000256" key="5">
    <source>
        <dbReference type="ARBA" id="ARBA00022842"/>
    </source>
</evidence>
<dbReference type="GO" id="GO:0008299">
    <property type="term" value="P:isoprenoid biosynthetic process"/>
    <property type="evidence" value="ECO:0007669"/>
    <property type="project" value="InterPro"/>
</dbReference>
<evidence type="ECO:0000256" key="1">
    <source>
        <dbReference type="ARBA" id="ARBA00001946"/>
    </source>
</evidence>
<dbReference type="PANTHER" id="PTHR12001:SF69">
    <property type="entry name" value="ALL TRANS-POLYPRENYL-DIPHOSPHATE SYNTHASE PDSS1"/>
    <property type="match status" value="1"/>
</dbReference>
<dbReference type="InterPro" id="IPR000092">
    <property type="entry name" value="Polyprenyl_synt"/>
</dbReference>
<sequence length="331" mass="36185">MNSQALPSRGSTLELFGEIESELQQVEEAIEASLATQDGLVGEVSTYLLRAGGKRIRPALLLLASRFPGRRLGDLIPVAVAVELIHMATLVHDDVVDDSQLRRGRPTVNVRWSNPVSVLTGDYLFARAFSLLAQTGDNRVVRIMADVVFEMSRGELMQIATAFDTGQTEADYFERIARKTGYLIAESCRLGALVAGASPEQVQALYEYGLAVGISFQIADDLLDFTGAAERVGKPVGGDLKQGILTLPVLHALAHSGRAAELHRVIAARSIDDEALARVRTILEEAGSLQYARSRAEEYLARAYAQLEKVPELASRHTLKRIAEFVVNRQF</sequence>
<organism evidence="7 8">
    <name type="scientific">Caldinitratiruptor microaerophilus</name>
    <dbReference type="NCBI Taxonomy" id="671077"/>
    <lineage>
        <taxon>Bacteria</taxon>
        <taxon>Bacillati</taxon>
        <taxon>Bacillota</taxon>
        <taxon>Clostridia</taxon>
        <taxon>Eubacteriales</taxon>
        <taxon>Symbiobacteriaceae</taxon>
        <taxon>Caldinitratiruptor</taxon>
    </lineage>
</organism>
<keyword evidence="5" id="KW-0460">Magnesium</keyword>
<dbReference type="Gene3D" id="1.10.600.10">
    <property type="entry name" value="Farnesyl Diphosphate Synthase"/>
    <property type="match status" value="1"/>
</dbReference>
<dbReference type="GO" id="GO:0046872">
    <property type="term" value="F:metal ion binding"/>
    <property type="evidence" value="ECO:0007669"/>
    <property type="project" value="UniProtKB-KW"/>
</dbReference>
<dbReference type="PROSITE" id="PS00444">
    <property type="entry name" value="POLYPRENYL_SYNTHASE_2"/>
    <property type="match status" value="1"/>
</dbReference>
<dbReference type="PROSITE" id="PS00723">
    <property type="entry name" value="POLYPRENYL_SYNTHASE_1"/>
    <property type="match status" value="1"/>
</dbReference>
<dbReference type="InterPro" id="IPR033749">
    <property type="entry name" value="Polyprenyl_synt_CS"/>
</dbReference>
<dbReference type="Pfam" id="PF00348">
    <property type="entry name" value="polyprenyl_synt"/>
    <property type="match status" value="1"/>
</dbReference>
<dbReference type="GO" id="GO:0004659">
    <property type="term" value="F:prenyltransferase activity"/>
    <property type="evidence" value="ECO:0007669"/>
    <property type="project" value="InterPro"/>
</dbReference>
<comment type="cofactor">
    <cofactor evidence="1">
        <name>Mg(2+)</name>
        <dbReference type="ChEBI" id="CHEBI:18420"/>
    </cofactor>
</comment>
<name>A0AA35G6P2_9FIRM</name>
<gene>
    <name evidence="7" type="ORF">caldi_27560</name>
</gene>
<evidence type="ECO:0000313" key="8">
    <source>
        <dbReference type="Proteomes" id="UP001163687"/>
    </source>
</evidence>
<dbReference type="InterPro" id="IPR008949">
    <property type="entry name" value="Isoprenoid_synthase_dom_sf"/>
</dbReference>
<evidence type="ECO:0000256" key="2">
    <source>
        <dbReference type="ARBA" id="ARBA00006706"/>
    </source>
</evidence>
<keyword evidence="8" id="KW-1185">Reference proteome</keyword>
<dbReference type="EMBL" id="AP025628">
    <property type="protein sequence ID" value="BDG61666.1"/>
    <property type="molecule type" value="Genomic_DNA"/>
</dbReference>
<comment type="similarity">
    <text evidence="2 6">Belongs to the FPP/GGPP synthase family.</text>
</comment>
<keyword evidence="3 6" id="KW-0808">Transferase</keyword>
<dbReference type="SFLD" id="SFLDS00005">
    <property type="entry name" value="Isoprenoid_Synthase_Type_I"/>
    <property type="match status" value="1"/>
</dbReference>
<reference evidence="7" key="1">
    <citation type="submission" date="2022-03" db="EMBL/GenBank/DDBJ databases">
        <title>Complete genome sequence of Caldinitratiruptor microaerophilus.</title>
        <authorList>
            <person name="Mukaiyama R."/>
            <person name="Nishiyama T."/>
            <person name="Ueda K."/>
        </authorList>
    </citation>
    <scope>NUCLEOTIDE SEQUENCE</scope>
    <source>
        <strain evidence="7">JCM 16183</strain>
    </source>
</reference>
<keyword evidence="4" id="KW-0479">Metal-binding</keyword>
<dbReference type="Proteomes" id="UP001163687">
    <property type="component" value="Chromosome"/>
</dbReference>
<dbReference type="RefSeq" id="WP_264842299.1">
    <property type="nucleotide sequence ID" value="NZ_AP025628.1"/>
</dbReference>
<dbReference type="KEGG" id="cmic:caldi_27560"/>
<evidence type="ECO:0000256" key="6">
    <source>
        <dbReference type="RuleBase" id="RU004466"/>
    </source>
</evidence>